<gene>
    <name evidence="2" type="ORF">SAMN05421738_12310</name>
</gene>
<organism evidence="2 3">
    <name type="scientific">Algoriella xinjiangensis</name>
    <dbReference type="NCBI Taxonomy" id="684065"/>
    <lineage>
        <taxon>Bacteria</taxon>
        <taxon>Pseudomonadati</taxon>
        <taxon>Bacteroidota</taxon>
        <taxon>Flavobacteriia</taxon>
        <taxon>Flavobacteriales</taxon>
        <taxon>Weeksellaceae</taxon>
        <taxon>Algoriella</taxon>
    </lineage>
</organism>
<reference evidence="3" key="1">
    <citation type="submission" date="2016-10" db="EMBL/GenBank/DDBJ databases">
        <authorList>
            <person name="Varghese N."/>
            <person name="Submissions S."/>
        </authorList>
    </citation>
    <scope>NUCLEOTIDE SEQUENCE [LARGE SCALE GENOMIC DNA]</scope>
    <source>
        <strain evidence="3">XJ109</strain>
    </source>
</reference>
<evidence type="ECO:0000313" key="2">
    <source>
        <dbReference type="EMBL" id="SFN70912.1"/>
    </source>
</evidence>
<evidence type="ECO:0000313" key="3">
    <source>
        <dbReference type="Proteomes" id="UP000199149"/>
    </source>
</evidence>
<dbReference type="InterPro" id="IPR054191">
    <property type="entry name" value="DUF6896"/>
</dbReference>
<feature type="domain" description="DUF6896" evidence="1">
    <location>
        <begin position="7"/>
        <end position="132"/>
    </location>
</feature>
<dbReference type="EMBL" id="FOUZ01000023">
    <property type="protein sequence ID" value="SFN70912.1"/>
    <property type="molecule type" value="Genomic_DNA"/>
</dbReference>
<evidence type="ECO:0000259" key="1">
    <source>
        <dbReference type="Pfam" id="PF21837"/>
    </source>
</evidence>
<dbReference type="RefSeq" id="WP_092910580.1">
    <property type="nucleotide sequence ID" value="NZ_FOUZ01000023.1"/>
</dbReference>
<dbReference type="OrthoDB" id="709560at2"/>
<accession>A0A1I5B874</accession>
<name>A0A1I5B874_9FLAO</name>
<protein>
    <recommendedName>
        <fullName evidence="1">DUF6896 domain-containing protein</fullName>
    </recommendedName>
</protein>
<dbReference type="STRING" id="684065.SAMN05421738_12310"/>
<dbReference type="Pfam" id="PF21837">
    <property type="entry name" value="DUF6896"/>
    <property type="match status" value="1"/>
</dbReference>
<keyword evidence="3" id="KW-1185">Reference proteome</keyword>
<dbReference type="AlphaFoldDB" id="A0A1I5B874"/>
<proteinExistence type="predicted"/>
<sequence length="133" mass="16068">MIDIQLYLRTYRSFIVSFEEALKKHYDINGNLYEDYIGVLFEREGSVDNFNYRFHGGGCEVIQNNIICDYDFIPYDKNLKYQYTIWNLYTFIDTYFDIKIDESNLKKEIEALVEIGKIKKLIIDNRVYETYFL</sequence>
<dbReference type="Proteomes" id="UP000199149">
    <property type="component" value="Unassembled WGS sequence"/>
</dbReference>